<protein>
    <submittedName>
        <fullName evidence="1">SsrA-binding protein</fullName>
    </submittedName>
</protein>
<reference evidence="1" key="1">
    <citation type="submission" date="2020-12" db="EMBL/GenBank/DDBJ databases">
        <title>Snuella sp. nov., isolated from sediment in Incheon.</title>
        <authorList>
            <person name="Kim W."/>
        </authorList>
    </citation>
    <scope>NUCLEOTIDE SEQUENCE</scope>
    <source>
        <strain evidence="1">CAU 1569</strain>
    </source>
</reference>
<dbReference type="RefSeq" id="WP_199116704.1">
    <property type="nucleotide sequence ID" value="NZ_JAELVQ010000030.1"/>
</dbReference>
<organism evidence="1 2">
    <name type="scientific">Snuella sedimenti</name>
    <dbReference type="NCBI Taxonomy" id="2798802"/>
    <lineage>
        <taxon>Bacteria</taxon>
        <taxon>Pseudomonadati</taxon>
        <taxon>Bacteroidota</taxon>
        <taxon>Flavobacteriia</taxon>
        <taxon>Flavobacteriales</taxon>
        <taxon>Flavobacteriaceae</taxon>
        <taxon>Snuella</taxon>
    </lineage>
</organism>
<dbReference type="EMBL" id="JAELVQ010000030">
    <property type="protein sequence ID" value="MBJ6369579.1"/>
    <property type="molecule type" value="Genomic_DNA"/>
</dbReference>
<name>A0A8J7LPZ6_9FLAO</name>
<accession>A0A8J7LPZ6</accession>
<sequence>MKKQVFKFLAKVNKVVLPSYSKQRLDLTKATKLQMAVIGWRWFVTKNALD</sequence>
<dbReference type="Proteomes" id="UP000610931">
    <property type="component" value="Unassembled WGS sequence"/>
</dbReference>
<comment type="caution">
    <text evidence="1">The sequence shown here is derived from an EMBL/GenBank/DDBJ whole genome shotgun (WGS) entry which is preliminary data.</text>
</comment>
<gene>
    <name evidence="1" type="ORF">JF259_15945</name>
</gene>
<keyword evidence="2" id="KW-1185">Reference proteome</keyword>
<evidence type="ECO:0000313" key="2">
    <source>
        <dbReference type="Proteomes" id="UP000610931"/>
    </source>
</evidence>
<dbReference type="AlphaFoldDB" id="A0A8J7LPZ6"/>
<proteinExistence type="predicted"/>
<evidence type="ECO:0000313" key="1">
    <source>
        <dbReference type="EMBL" id="MBJ6369579.1"/>
    </source>
</evidence>